<evidence type="ECO:0000313" key="1">
    <source>
        <dbReference type="EMBL" id="RXI08931.1"/>
    </source>
</evidence>
<accession>A0A498KPA0</accession>
<reference evidence="1 2" key="1">
    <citation type="submission" date="2018-10" db="EMBL/GenBank/DDBJ databases">
        <title>A high-quality apple genome assembly.</title>
        <authorList>
            <person name="Hu J."/>
        </authorList>
    </citation>
    <scope>NUCLEOTIDE SEQUENCE [LARGE SCALE GENOMIC DNA]</scope>
    <source>
        <strain evidence="2">cv. HFTH1</strain>
        <tissue evidence="1">Young leaf</tissue>
    </source>
</reference>
<evidence type="ECO:0000313" key="2">
    <source>
        <dbReference type="Proteomes" id="UP000290289"/>
    </source>
</evidence>
<dbReference type="EMBL" id="RDQH01000327">
    <property type="protein sequence ID" value="RXI08931.1"/>
    <property type="molecule type" value="Genomic_DNA"/>
</dbReference>
<dbReference type="AlphaFoldDB" id="A0A498KPA0"/>
<proteinExistence type="predicted"/>
<organism evidence="1 2">
    <name type="scientific">Malus domestica</name>
    <name type="common">Apple</name>
    <name type="synonym">Pyrus malus</name>
    <dbReference type="NCBI Taxonomy" id="3750"/>
    <lineage>
        <taxon>Eukaryota</taxon>
        <taxon>Viridiplantae</taxon>
        <taxon>Streptophyta</taxon>
        <taxon>Embryophyta</taxon>
        <taxon>Tracheophyta</taxon>
        <taxon>Spermatophyta</taxon>
        <taxon>Magnoliopsida</taxon>
        <taxon>eudicotyledons</taxon>
        <taxon>Gunneridae</taxon>
        <taxon>Pentapetalae</taxon>
        <taxon>rosids</taxon>
        <taxon>fabids</taxon>
        <taxon>Rosales</taxon>
        <taxon>Rosaceae</taxon>
        <taxon>Amygdaloideae</taxon>
        <taxon>Maleae</taxon>
        <taxon>Malus</taxon>
    </lineage>
</organism>
<gene>
    <name evidence="1" type="ORF">DVH24_023075</name>
</gene>
<keyword evidence="2" id="KW-1185">Reference proteome</keyword>
<sequence length="67" mass="6963">MRPIGGSGCGVAACEADLNVCCHLPWWSRNKVGCKSACFAGNQTGIAAEGSLQIQRVASLPSYHLGN</sequence>
<protein>
    <submittedName>
        <fullName evidence="1">Uncharacterized protein</fullName>
    </submittedName>
</protein>
<name>A0A498KPA0_MALDO</name>
<dbReference type="Proteomes" id="UP000290289">
    <property type="component" value="Chromosome 1"/>
</dbReference>
<comment type="caution">
    <text evidence="1">The sequence shown here is derived from an EMBL/GenBank/DDBJ whole genome shotgun (WGS) entry which is preliminary data.</text>
</comment>